<name>A0A517ZGW1_9PLAN</name>
<accession>A0A517ZGW1</accession>
<evidence type="ECO:0000313" key="2">
    <source>
        <dbReference type="EMBL" id="QDU41716.1"/>
    </source>
</evidence>
<feature type="region of interest" description="Disordered" evidence="1">
    <location>
        <begin position="228"/>
        <end position="249"/>
    </location>
</feature>
<keyword evidence="3" id="KW-1185">Reference proteome</keyword>
<sequence length="345" mass="38763">MLSDETLDKAPADLVSPFFAATAAVHGSIYPLQENLEFDESRAVPDIELIRNALAGWQSIADRAGDNCYELARDLHEFGHHFVAVNSGPISITTPLGGPLVGGPWDSGDLEWWGDNECEWSRVGTAPSWHHVALGVARLFLAEIQPAFRRLEDVLKRHTGDDPNTAHAVVFTYDDIVGNESILPITLRWRESDLERLRLNLERELLRAWGTWFPAGSKFIAFGDLPEEEKEQAKSGSRPAKDGRTPDQRNYDVTEYLAEHGDRDKKVTLEELAHALGCSPQAAMRTDAWKLYNTKWQERHGKCRTRSGKGRRPNVATDLTDAAVRRLAEEQAIDDRDKVGQYDRI</sequence>
<proteinExistence type="predicted"/>
<gene>
    <name evidence="2" type="ORF">Mal52_01690</name>
</gene>
<dbReference type="RefSeq" id="WP_145373723.1">
    <property type="nucleotide sequence ID" value="NZ_CP036276.1"/>
</dbReference>
<reference evidence="2 3" key="1">
    <citation type="submission" date="2019-02" db="EMBL/GenBank/DDBJ databases">
        <title>Deep-cultivation of Planctomycetes and their phenomic and genomic characterization uncovers novel biology.</title>
        <authorList>
            <person name="Wiegand S."/>
            <person name="Jogler M."/>
            <person name="Boedeker C."/>
            <person name="Pinto D."/>
            <person name="Vollmers J."/>
            <person name="Rivas-Marin E."/>
            <person name="Kohn T."/>
            <person name="Peeters S.H."/>
            <person name="Heuer A."/>
            <person name="Rast P."/>
            <person name="Oberbeckmann S."/>
            <person name="Bunk B."/>
            <person name="Jeske O."/>
            <person name="Meyerdierks A."/>
            <person name="Storesund J.E."/>
            <person name="Kallscheuer N."/>
            <person name="Luecker S."/>
            <person name="Lage O.M."/>
            <person name="Pohl T."/>
            <person name="Merkel B.J."/>
            <person name="Hornburger P."/>
            <person name="Mueller R.-W."/>
            <person name="Bruemmer F."/>
            <person name="Labrenz M."/>
            <person name="Spormann A.M."/>
            <person name="Op den Camp H."/>
            <person name="Overmann J."/>
            <person name="Amann R."/>
            <person name="Jetten M.S.M."/>
            <person name="Mascher T."/>
            <person name="Medema M.H."/>
            <person name="Devos D.P."/>
            <person name="Kaster A.-K."/>
            <person name="Ovreas L."/>
            <person name="Rohde M."/>
            <person name="Galperin M.Y."/>
            <person name="Jogler C."/>
        </authorList>
    </citation>
    <scope>NUCLEOTIDE SEQUENCE [LARGE SCALE GENOMIC DNA]</scope>
    <source>
        <strain evidence="2 3">Mal52</strain>
    </source>
</reference>
<dbReference type="AlphaFoldDB" id="A0A517ZGW1"/>
<organism evidence="2 3">
    <name type="scientific">Symmachiella dynata</name>
    <dbReference type="NCBI Taxonomy" id="2527995"/>
    <lineage>
        <taxon>Bacteria</taxon>
        <taxon>Pseudomonadati</taxon>
        <taxon>Planctomycetota</taxon>
        <taxon>Planctomycetia</taxon>
        <taxon>Planctomycetales</taxon>
        <taxon>Planctomycetaceae</taxon>
        <taxon>Symmachiella</taxon>
    </lineage>
</organism>
<dbReference type="KEGG" id="sdyn:Mal52_01690"/>
<dbReference type="Proteomes" id="UP000319383">
    <property type="component" value="Chromosome"/>
</dbReference>
<protein>
    <submittedName>
        <fullName evidence="2">Uncharacterized protein</fullName>
    </submittedName>
</protein>
<dbReference type="EMBL" id="CP036276">
    <property type="protein sequence ID" value="QDU41716.1"/>
    <property type="molecule type" value="Genomic_DNA"/>
</dbReference>
<feature type="compositionally biased region" description="Basic and acidic residues" evidence="1">
    <location>
        <begin position="239"/>
        <end position="249"/>
    </location>
</feature>
<evidence type="ECO:0000256" key="1">
    <source>
        <dbReference type="SAM" id="MobiDB-lite"/>
    </source>
</evidence>
<evidence type="ECO:0000313" key="3">
    <source>
        <dbReference type="Proteomes" id="UP000319383"/>
    </source>
</evidence>